<gene>
    <name evidence="1" type="ORF">D0Y65_013236</name>
</gene>
<evidence type="ECO:0000313" key="1">
    <source>
        <dbReference type="EMBL" id="RZC14095.1"/>
    </source>
</evidence>
<reference evidence="1 2" key="1">
    <citation type="submission" date="2018-09" db="EMBL/GenBank/DDBJ databases">
        <title>A high-quality reference genome of wild soybean provides a powerful tool to mine soybean genomes.</title>
        <authorList>
            <person name="Xie M."/>
            <person name="Chung C.Y.L."/>
            <person name="Li M.-W."/>
            <person name="Wong F.-L."/>
            <person name="Chan T.-F."/>
            <person name="Lam H.-M."/>
        </authorList>
    </citation>
    <scope>NUCLEOTIDE SEQUENCE [LARGE SCALE GENOMIC DNA]</scope>
    <source>
        <strain evidence="2">cv. W05</strain>
        <tissue evidence="1">Hypocotyl of etiolated seedlings</tissue>
    </source>
</reference>
<name>A0A445KTH2_GLYSO</name>
<proteinExistence type="predicted"/>
<dbReference type="AlphaFoldDB" id="A0A445KTH2"/>
<comment type="caution">
    <text evidence="1">The sequence shown here is derived from an EMBL/GenBank/DDBJ whole genome shotgun (WGS) entry which is preliminary data.</text>
</comment>
<dbReference type="EMBL" id="QZWG01000005">
    <property type="protein sequence ID" value="RZC14095.1"/>
    <property type="molecule type" value="Genomic_DNA"/>
</dbReference>
<keyword evidence="2" id="KW-1185">Reference proteome</keyword>
<evidence type="ECO:0000313" key="2">
    <source>
        <dbReference type="Proteomes" id="UP000289340"/>
    </source>
</evidence>
<dbReference type="Proteomes" id="UP000289340">
    <property type="component" value="Chromosome 5"/>
</dbReference>
<sequence>MYCNLLLGRRTTCNWKLWQGDCEENIWGPNSKLTMTYCRTYIYILNCSVFFQVNTPHSVLFTDLQW</sequence>
<organism evidence="1 2">
    <name type="scientific">Glycine soja</name>
    <name type="common">Wild soybean</name>
    <dbReference type="NCBI Taxonomy" id="3848"/>
    <lineage>
        <taxon>Eukaryota</taxon>
        <taxon>Viridiplantae</taxon>
        <taxon>Streptophyta</taxon>
        <taxon>Embryophyta</taxon>
        <taxon>Tracheophyta</taxon>
        <taxon>Spermatophyta</taxon>
        <taxon>Magnoliopsida</taxon>
        <taxon>eudicotyledons</taxon>
        <taxon>Gunneridae</taxon>
        <taxon>Pentapetalae</taxon>
        <taxon>rosids</taxon>
        <taxon>fabids</taxon>
        <taxon>Fabales</taxon>
        <taxon>Fabaceae</taxon>
        <taxon>Papilionoideae</taxon>
        <taxon>50 kb inversion clade</taxon>
        <taxon>NPAAA clade</taxon>
        <taxon>indigoferoid/millettioid clade</taxon>
        <taxon>Phaseoleae</taxon>
        <taxon>Glycine</taxon>
        <taxon>Glycine subgen. Soja</taxon>
    </lineage>
</organism>
<accession>A0A445KTH2</accession>
<protein>
    <submittedName>
        <fullName evidence="1">Uncharacterized protein</fullName>
    </submittedName>
</protein>